<evidence type="ECO:0000313" key="2">
    <source>
        <dbReference type="EMBL" id="TGN65286.1"/>
    </source>
</evidence>
<dbReference type="EMBL" id="SRRO01000001">
    <property type="protein sequence ID" value="TGN65286.1"/>
    <property type="molecule type" value="Genomic_DNA"/>
</dbReference>
<reference evidence="2 3" key="1">
    <citation type="submission" date="2019-04" db="EMBL/GenBank/DDBJ databases">
        <title>Three New Species of Nocardioides, Nocardioides euryhalodurans sp. nov., Nocardioides seonyuensis sp. nov. and Nocardioides eburneoflavus sp. nov. Isolated from Soil.</title>
        <authorList>
            <person name="Roh S.G."/>
            <person name="Lee C."/>
            <person name="Kim M.-K."/>
            <person name="Kim S.B."/>
        </authorList>
    </citation>
    <scope>NUCLEOTIDE SEQUENCE [LARGE SCALE GENOMIC DNA]</scope>
    <source>
        <strain evidence="2 3">MMS17-SY213</strain>
    </source>
</reference>
<evidence type="ECO:0000256" key="1">
    <source>
        <dbReference type="SAM" id="Phobius"/>
    </source>
</evidence>
<keyword evidence="1" id="KW-0812">Transmembrane</keyword>
<dbReference type="AlphaFoldDB" id="A0A4Z1CCA4"/>
<dbReference type="RefSeq" id="WP_135839784.1">
    <property type="nucleotide sequence ID" value="NZ_SRRO01000001.1"/>
</dbReference>
<dbReference type="Proteomes" id="UP000297496">
    <property type="component" value="Unassembled WGS sequence"/>
</dbReference>
<proteinExistence type="predicted"/>
<keyword evidence="3" id="KW-1185">Reference proteome</keyword>
<dbReference type="OrthoDB" id="9990581at2"/>
<keyword evidence="1" id="KW-1133">Transmembrane helix</keyword>
<sequence length="136" mass="14384">MSQQEPSGQDKPANHARVSRLLPDRRGAAAAAALLVVGLAVGYIAGQQRPAMHKAEVRCLSAIGDISCTDDPDPGHGEFWVPRDVAWIDSGGSFHMGDRPECLPPTGRGTEGPVGITWVTVEVSGRSWKQAVGVEC</sequence>
<gene>
    <name evidence="2" type="ORF">EXE59_15955</name>
</gene>
<evidence type="ECO:0000313" key="3">
    <source>
        <dbReference type="Proteomes" id="UP000297496"/>
    </source>
</evidence>
<accession>A0A4Z1CCA4</accession>
<name>A0A4Z1CCA4_9ACTN</name>
<protein>
    <submittedName>
        <fullName evidence="2">Uncharacterized protein</fullName>
    </submittedName>
</protein>
<comment type="caution">
    <text evidence="2">The sequence shown here is derived from an EMBL/GenBank/DDBJ whole genome shotgun (WGS) entry which is preliminary data.</text>
</comment>
<keyword evidence="1" id="KW-0472">Membrane</keyword>
<organism evidence="2 3">
    <name type="scientific">Nocardioides eburneiflavus</name>
    <dbReference type="NCBI Taxonomy" id="2518372"/>
    <lineage>
        <taxon>Bacteria</taxon>
        <taxon>Bacillati</taxon>
        <taxon>Actinomycetota</taxon>
        <taxon>Actinomycetes</taxon>
        <taxon>Propionibacteriales</taxon>
        <taxon>Nocardioidaceae</taxon>
        <taxon>Nocardioides</taxon>
    </lineage>
</organism>
<feature type="transmembrane region" description="Helical" evidence="1">
    <location>
        <begin position="27"/>
        <end position="46"/>
    </location>
</feature>